<evidence type="ECO:0000256" key="4">
    <source>
        <dbReference type="SAM" id="Phobius"/>
    </source>
</evidence>
<gene>
    <name evidence="5" type="ORF">MBJ925_LOCUS13097</name>
</gene>
<dbReference type="Pfam" id="PF01436">
    <property type="entry name" value="NHL"/>
    <property type="match status" value="2"/>
</dbReference>
<dbReference type="EMBL" id="CAJNRE010005939">
    <property type="protein sequence ID" value="CAF2051423.1"/>
    <property type="molecule type" value="Genomic_DNA"/>
</dbReference>
<evidence type="ECO:0000313" key="5">
    <source>
        <dbReference type="EMBL" id="CAF2051423.1"/>
    </source>
</evidence>
<dbReference type="InterPro" id="IPR001258">
    <property type="entry name" value="NHL_repeat"/>
</dbReference>
<dbReference type="GO" id="GO:0008270">
    <property type="term" value="F:zinc ion binding"/>
    <property type="evidence" value="ECO:0007669"/>
    <property type="project" value="UniProtKB-KW"/>
</dbReference>
<feature type="region of interest" description="Disordered" evidence="3">
    <location>
        <begin position="64"/>
        <end position="85"/>
    </location>
</feature>
<dbReference type="Gene3D" id="2.120.10.30">
    <property type="entry name" value="TolB, C-terminal domain"/>
    <property type="match status" value="1"/>
</dbReference>
<keyword evidence="1" id="KW-0677">Repeat</keyword>
<evidence type="ECO:0000256" key="3">
    <source>
        <dbReference type="SAM" id="MobiDB-lite"/>
    </source>
</evidence>
<keyword evidence="4" id="KW-0812">Transmembrane</keyword>
<evidence type="ECO:0008006" key="7">
    <source>
        <dbReference type="Google" id="ProtNLM"/>
    </source>
</evidence>
<proteinExistence type="predicted"/>
<feature type="repeat" description="NHL" evidence="2">
    <location>
        <begin position="418"/>
        <end position="461"/>
    </location>
</feature>
<dbReference type="InterPro" id="IPR050952">
    <property type="entry name" value="TRIM-NHL_E3_ligases"/>
</dbReference>
<protein>
    <recommendedName>
        <fullName evidence="7">NHL repeat containing protein</fullName>
    </recommendedName>
</protein>
<dbReference type="PANTHER" id="PTHR24104">
    <property type="entry name" value="E3 UBIQUITIN-PROTEIN LIGASE NHLRC1-RELATED"/>
    <property type="match status" value="1"/>
</dbReference>
<name>A0A816PR66_9BILA</name>
<keyword evidence="4" id="KW-0472">Membrane</keyword>
<evidence type="ECO:0000313" key="6">
    <source>
        <dbReference type="Proteomes" id="UP000663824"/>
    </source>
</evidence>
<sequence length="512" mass="55410">MRVTPSPNSVVHEKSYTPDSSRLFDVNMDRPLSMSPFNETSTFNNSLQRSTWWSEQSLSVSPISRSCESPHSVKSLTSQEKKNSIENKKFSRKKLAIGKINFSSCFQNCKPFLIGLTIGLLLAGVVLATVTKRQEQSPIQLPQQQLPLQQQLPQQQLPLQRQLPQQLPLQRQLPQQLPLQRQLPQQQQQQRQRQQVCTTYMPQCTATATTIAGISGISGAASNQLSYPYDITLDSSNTLYIADRGNNRVQQWVTNASSGSTVAGQASGAVGSALNYFNRAGGVVIDSAGNLYVTDPFNDRVQYWANGSMSGSIIIGTGACSSALNELCDPYGIARDTTTGTLYIGDYSNDRVMMFLSGASSGTVVAGGTGSGTGSTQLFMPFGIYLDSATNSLLIANSGANNIVRWVIGASTWTLVAGSSTGQAGSTATLLNAARSLTLDVYGNLYVADTWNHRIQFFPVGQMSGITIAGVNSVFGSSSSLLYAPYAMKLDIQGNLYVADTYNHRVQKYTCL</sequence>
<accession>A0A816PR66</accession>
<dbReference type="PROSITE" id="PS51125">
    <property type="entry name" value="NHL"/>
    <property type="match status" value="2"/>
</dbReference>
<feature type="transmembrane region" description="Helical" evidence="4">
    <location>
        <begin position="112"/>
        <end position="130"/>
    </location>
</feature>
<comment type="caution">
    <text evidence="5">The sequence shown here is derived from an EMBL/GenBank/DDBJ whole genome shotgun (WGS) entry which is preliminary data.</text>
</comment>
<dbReference type="Gene3D" id="2.40.10.500">
    <property type="match status" value="1"/>
</dbReference>
<evidence type="ECO:0000256" key="2">
    <source>
        <dbReference type="PROSITE-ProRule" id="PRU00504"/>
    </source>
</evidence>
<dbReference type="Proteomes" id="UP000663824">
    <property type="component" value="Unassembled WGS sequence"/>
</dbReference>
<feature type="compositionally biased region" description="Polar residues" evidence="3">
    <location>
        <begin position="64"/>
        <end position="78"/>
    </location>
</feature>
<dbReference type="CDD" id="cd05819">
    <property type="entry name" value="NHL"/>
    <property type="match status" value="1"/>
</dbReference>
<dbReference type="InterPro" id="IPR011042">
    <property type="entry name" value="6-blade_b-propeller_TolB-like"/>
</dbReference>
<organism evidence="5 6">
    <name type="scientific">Rotaria magnacalcarata</name>
    <dbReference type="NCBI Taxonomy" id="392030"/>
    <lineage>
        <taxon>Eukaryota</taxon>
        <taxon>Metazoa</taxon>
        <taxon>Spiralia</taxon>
        <taxon>Gnathifera</taxon>
        <taxon>Rotifera</taxon>
        <taxon>Eurotatoria</taxon>
        <taxon>Bdelloidea</taxon>
        <taxon>Philodinida</taxon>
        <taxon>Philodinidae</taxon>
        <taxon>Rotaria</taxon>
    </lineage>
</organism>
<evidence type="ECO:0000256" key="1">
    <source>
        <dbReference type="ARBA" id="ARBA00022737"/>
    </source>
</evidence>
<dbReference type="PANTHER" id="PTHR24104:SF25">
    <property type="entry name" value="PROTEIN LIN-41"/>
    <property type="match status" value="1"/>
</dbReference>
<keyword evidence="4" id="KW-1133">Transmembrane helix</keyword>
<dbReference type="SUPFAM" id="SSF101898">
    <property type="entry name" value="NHL repeat"/>
    <property type="match status" value="1"/>
</dbReference>
<dbReference type="AlphaFoldDB" id="A0A816PR66"/>
<reference evidence="5" key="1">
    <citation type="submission" date="2021-02" db="EMBL/GenBank/DDBJ databases">
        <authorList>
            <person name="Nowell W R."/>
        </authorList>
    </citation>
    <scope>NUCLEOTIDE SEQUENCE</scope>
</reference>
<feature type="repeat" description="NHL" evidence="2">
    <location>
        <begin position="212"/>
        <end position="255"/>
    </location>
</feature>